<dbReference type="Pfam" id="PF01494">
    <property type="entry name" value="FAD_binding_3"/>
    <property type="match status" value="1"/>
</dbReference>
<keyword evidence="5" id="KW-0274">FAD</keyword>
<dbReference type="Gene3D" id="3.50.50.60">
    <property type="entry name" value="FAD/NAD(P)-binding domain"/>
    <property type="match status" value="2"/>
</dbReference>
<protein>
    <submittedName>
        <fullName evidence="9">2-octaprenyl-3-methyl-6-methoxy-1,4-benzoquinol hydroxylase</fullName>
        <ecNumber evidence="9">1.14.13.-</ecNumber>
    </submittedName>
</protein>
<dbReference type="Proteomes" id="UP000244912">
    <property type="component" value="Unassembled WGS sequence"/>
</dbReference>
<proteinExistence type="inferred from homology"/>
<dbReference type="AlphaFoldDB" id="A0A2R8C008"/>
<dbReference type="InterPro" id="IPR051205">
    <property type="entry name" value="UbiH/COQ6_monooxygenase"/>
</dbReference>
<dbReference type="GO" id="GO:0004497">
    <property type="term" value="F:monooxygenase activity"/>
    <property type="evidence" value="ECO:0007669"/>
    <property type="project" value="UniProtKB-KW"/>
</dbReference>
<accession>A0A2R8C008</accession>
<reference evidence="9 10" key="1">
    <citation type="submission" date="2018-03" db="EMBL/GenBank/DDBJ databases">
        <authorList>
            <person name="Keele B.F."/>
        </authorList>
    </citation>
    <scope>NUCLEOTIDE SEQUENCE [LARGE SCALE GENOMIC DNA]</scope>
    <source>
        <strain evidence="9 10">CECT 8504</strain>
    </source>
</reference>
<evidence type="ECO:0000256" key="5">
    <source>
        <dbReference type="ARBA" id="ARBA00022827"/>
    </source>
</evidence>
<name>A0A2R8C008_9RHOB</name>
<dbReference type="GO" id="GO:0071949">
    <property type="term" value="F:FAD binding"/>
    <property type="evidence" value="ECO:0007669"/>
    <property type="project" value="InterPro"/>
</dbReference>
<dbReference type="EC" id="1.14.13.-" evidence="9"/>
<keyword evidence="10" id="KW-1185">Reference proteome</keyword>
<dbReference type="PANTHER" id="PTHR43876:SF7">
    <property type="entry name" value="UBIQUINONE BIOSYNTHESIS MONOOXYGENASE COQ6, MITOCHONDRIAL"/>
    <property type="match status" value="1"/>
</dbReference>
<comment type="cofactor">
    <cofactor evidence="1">
        <name>FAD</name>
        <dbReference type="ChEBI" id="CHEBI:57692"/>
    </cofactor>
</comment>
<evidence type="ECO:0000256" key="2">
    <source>
        <dbReference type="ARBA" id="ARBA00004749"/>
    </source>
</evidence>
<comment type="pathway">
    <text evidence="2">Cofactor biosynthesis; ubiquinone biosynthesis.</text>
</comment>
<dbReference type="UniPathway" id="UPA00232"/>
<keyword evidence="7" id="KW-0503">Monooxygenase</keyword>
<keyword evidence="4" id="KW-0285">Flavoprotein</keyword>
<dbReference type="PRINTS" id="PR00420">
    <property type="entry name" value="RNGMNOXGNASE"/>
</dbReference>
<comment type="similarity">
    <text evidence="3">Belongs to the UbiH/COQ6 family.</text>
</comment>
<keyword evidence="6 9" id="KW-0560">Oxidoreductase</keyword>
<dbReference type="GO" id="GO:0016705">
    <property type="term" value="F:oxidoreductase activity, acting on paired donors, with incorporation or reduction of molecular oxygen"/>
    <property type="evidence" value="ECO:0007669"/>
    <property type="project" value="InterPro"/>
</dbReference>
<dbReference type="GO" id="GO:0006744">
    <property type="term" value="P:ubiquinone biosynthetic process"/>
    <property type="evidence" value="ECO:0007669"/>
    <property type="project" value="UniProtKB-UniPathway"/>
</dbReference>
<organism evidence="9 10">
    <name type="scientific">Palleronia abyssalis</name>
    <dbReference type="NCBI Taxonomy" id="1501240"/>
    <lineage>
        <taxon>Bacteria</taxon>
        <taxon>Pseudomonadati</taxon>
        <taxon>Pseudomonadota</taxon>
        <taxon>Alphaproteobacteria</taxon>
        <taxon>Rhodobacterales</taxon>
        <taxon>Roseobacteraceae</taxon>
        <taxon>Palleronia</taxon>
    </lineage>
</organism>
<dbReference type="InterPro" id="IPR036188">
    <property type="entry name" value="FAD/NAD-bd_sf"/>
</dbReference>
<dbReference type="InterPro" id="IPR010971">
    <property type="entry name" value="UbiH/COQ6"/>
</dbReference>
<evidence type="ECO:0000259" key="8">
    <source>
        <dbReference type="Pfam" id="PF01494"/>
    </source>
</evidence>
<feature type="domain" description="FAD-binding" evidence="8">
    <location>
        <begin position="26"/>
        <end position="364"/>
    </location>
</feature>
<evidence type="ECO:0000313" key="9">
    <source>
        <dbReference type="EMBL" id="SPJ25741.1"/>
    </source>
</evidence>
<dbReference type="SUPFAM" id="SSF51905">
    <property type="entry name" value="FAD/NAD(P)-binding domain"/>
    <property type="match status" value="1"/>
</dbReference>
<evidence type="ECO:0000313" key="10">
    <source>
        <dbReference type="Proteomes" id="UP000244912"/>
    </source>
</evidence>
<evidence type="ECO:0000256" key="1">
    <source>
        <dbReference type="ARBA" id="ARBA00001974"/>
    </source>
</evidence>
<evidence type="ECO:0000256" key="4">
    <source>
        <dbReference type="ARBA" id="ARBA00022630"/>
    </source>
</evidence>
<evidence type="ECO:0000256" key="7">
    <source>
        <dbReference type="ARBA" id="ARBA00023033"/>
    </source>
</evidence>
<evidence type="ECO:0000256" key="3">
    <source>
        <dbReference type="ARBA" id="ARBA00005349"/>
    </source>
</evidence>
<dbReference type="PANTHER" id="PTHR43876">
    <property type="entry name" value="UBIQUINONE BIOSYNTHESIS MONOOXYGENASE COQ6, MITOCHONDRIAL"/>
    <property type="match status" value="1"/>
</dbReference>
<dbReference type="InterPro" id="IPR002938">
    <property type="entry name" value="FAD-bd"/>
</dbReference>
<dbReference type="EMBL" id="ONZF01000011">
    <property type="protein sequence ID" value="SPJ25741.1"/>
    <property type="molecule type" value="Genomic_DNA"/>
</dbReference>
<evidence type="ECO:0000256" key="6">
    <source>
        <dbReference type="ARBA" id="ARBA00023002"/>
    </source>
</evidence>
<gene>
    <name evidence="9" type="primary">ubiF</name>
    <name evidence="9" type="ORF">PAA8504_03592</name>
</gene>
<sequence length="417" mass="44603">MAFVSQKRNVGFHVPVARLLCLVMTDTDIFISGAGIAGMIGAALLARRGYRVTVCDPATPPEEMTSEGSDLRSTAYLAPSIAVLEEAGLWEKLVPDATPLEALRVMDSAGWPPRQTATRTFRPADLVLDAFGRNVMNWRAHRTLLGALRDAPNVTLMLGVGFADLLARDDRAFVTLTDGTRLTAKLVIGADGRTSPVREACGIETRIRRYGQKAVAFACTHDLPHQGISTEIYNAGGAMVTVPLADQNGSPASCIVWMDNGDAITALTRMEPDAFNARLADRAMHVLGPMRKATPLRVWPIVTQTVNQLIARRTALVAEAAHVMPPIGAQGLNTSIADMKTLADLLGEDPGDPDGLARYASLRHRDLAIRTAAIDAYNRLCRSGSGPIQAIRAAGLRGVADIAPLRQRIMKAGMGGA</sequence>
<dbReference type="NCBIfam" id="TIGR01988">
    <property type="entry name" value="Ubi-OHases"/>
    <property type="match status" value="1"/>
</dbReference>